<evidence type="ECO:0000256" key="1">
    <source>
        <dbReference type="ARBA" id="ARBA00001049"/>
    </source>
</evidence>
<evidence type="ECO:0000256" key="2">
    <source>
        <dbReference type="ARBA" id="ARBA00001089"/>
    </source>
</evidence>
<dbReference type="EC" id="3.4.19.13" evidence="9"/>
<dbReference type="InterPro" id="IPR029055">
    <property type="entry name" value="Ntn_hydrolases_N"/>
</dbReference>
<dbReference type="RefSeq" id="WP_279242816.1">
    <property type="nucleotide sequence ID" value="NZ_CP036501.1"/>
</dbReference>
<dbReference type="PRINTS" id="PR01210">
    <property type="entry name" value="GGTRANSPTASE"/>
</dbReference>
<keyword evidence="4 9" id="KW-0808">Transferase</keyword>
<evidence type="ECO:0000256" key="9">
    <source>
        <dbReference type="RuleBase" id="RU368036"/>
    </source>
</evidence>
<keyword evidence="7 9" id="KW-0012">Acyltransferase</keyword>
<dbReference type="Gene3D" id="1.10.246.130">
    <property type="match status" value="1"/>
</dbReference>
<evidence type="ECO:0000256" key="4">
    <source>
        <dbReference type="ARBA" id="ARBA00022679"/>
    </source>
</evidence>
<dbReference type="EC" id="2.3.2.2" evidence="9"/>
<comment type="similarity">
    <text evidence="3 9">Belongs to the gamma-glutamyltransferase family.</text>
</comment>
<dbReference type="PANTHER" id="PTHR43199">
    <property type="entry name" value="GLUTATHIONE HYDROLASE"/>
    <property type="match status" value="1"/>
</dbReference>
<dbReference type="Pfam" id="PF01019">
    <property type="entry name" value="G_glu_transpept"/>
    <property type="match status" value="1"/>
</dbReference>
<evidence type="ECO:0000256" key="7">
    <source>
        <dbReference type="ARBA" id="ARBA00023315"/>
    </source>
</evidence>
<proteinExistence type="inferred from homology"/>
<dbReference type="PANTHER" id="PTHR43199:SF1">
    <property type="entry name" value="GLUTATHIONE HYDROLASE PROENZYME"/>
    <property type="match status" value="1"/>
</dbReference>
<evidence type="ECO:0000313" key="11">
    <source>
        <dbReference type="EMBL" id="UZP74011.1"/>
    </source>
</evidence>
<evidence type="ECO:0000256" key="8">
    <source>
        <dbReference type="ARBA" id="ARBA00047417"/>
    </source>
</evidence>
<dbReference type="Proteomes" id="UP001317963">
    <property type="component" value="Chromosome"/>
</dbReference>
<dbReference type="InterPro" id="IPR000101">
    <property type="entry name" value="GGT_peptidase"/>
</dbReference>
<dbReference type="SUPFAM" id="SSF56235">
    <property type="entry name" value="N-terminal nucleophile aminohydrolases (Ntn hydrolases)"/>
    <property type="match status" value="1"/>
</dbReference>
<comment type="subunit">
    <text evidence="9">This enzyme consists of two polypeptide chains, which are synthesized in precursor form from a single polypeptide.</text>
</comment>
<keyword evidence="6 9" id="KW-0865">Zymogen</keyword>
<comment type="pathway">
    <text evidence="9">Sulfur metabolism; glutathione metabolism.</text>
</comment>
<dbReference type="EMBL" id="CP036501">
    <property type="protein sequence ID" value="UZP74011.1"/>
    <property type="molecule type" value="Genomic_DNA"/>
</dbReference>
<comment type="catalytic activity">
    <reaction evidence="2 9">
        <text>glutathione + H2O = L-cysteinylglycine + L-glutamate</text>
        <dbReference type="Rhea" id="RHEA:28807"/>
        <dbReference type="ChEBI" id="CHEBI:15377"/>
        <dbReference type="ChEBI" id="CHEBI:29985"/>
        <dbReference type="ChEBI" id="CHEBI:57925"/>
        <dbReference type="ChEBI" id="CHEBI:61694"/>
        <dbReference type="EC" id="3.4.19.13"/>
    </reaction>
</comment>
<keyword evidence="12" id="KW-1185">Reference proteome</keyword>
<keyword evidence="5 9" id="KW-0378">Hydrolase</keyword>
<reference evidence="11 12" key="1">
    <citation type="submission" date="2019-02" db="EMBL/GenBank/DDBJ databases">
        <title>Halieaceae_genomes.</title>
        <authorList>
            <person name="Li S.-H."/>
        </authorList>
    </citation>
    <scope>NUCLEOTIDE SEQUENCE [LARGE SCALE GENOMIC DNA]</scope>
    <source>
        <strain evidence="11 12">JH123</strain>
    </source>
</reference>
<dbReference type="InterPro" id="IPR051792">
    <property type="entry name" value="GGT_bact"/>
</dbReference>
<dbReference type="PROSITE" id="PS00462">
    <property type="entry name" value="G_GLU_TRANSPEPTIDASE"/>
    <property type="match status" value="1"/>
</dbReference>
<organism evidence="11 12">
    <name type="scientific">Candidatus Paraluminiphilus aquimaris</name>
    <dbReference type="NCBI Taxonomy" id="2518994"/>
    <lineage>
        <taxon>Bacteria</taxon>
        <taxon>Pseudomonadati</taxon>
        <taxon>Pseudomonadota</taxon>
        <taxon>Gammaproteobacteria</taxon>
        <taxon>Cellvibrionales</taxon>
        <taxon>Halieaceae</taxon>
        <taxon>Candidatus Paraluminiphilus</taxon>
    </lineage>
</organism>
<keyword evidence="9" id="KW-0317">Glutathione biosynthesis</keyword>
<dbReference type="Gene3D" id="3.60.20.40">
    <property type="match status" value="1"/>
</dbReference>
<dbReference type="InterPro" id="IPR055262">
    <property type="entry name" value="GGT_CS"/>
</dbReference>
<evidence type="ECO:0000313" key="12">
    <source>
        <dbReference type="Proteomes" id="UP001317963"/>
    </source>
</evidence>
<protein>
    <recommendedName>
        <fullName evidence="9">Glutathione hydrolase proenzyme</fullName>
        <ecNumber evidence="9">2.3.2.2</ecNumber>
        <ecNumber evidence="9">3.4.19.13</ecNumber>
    </recommendedName>
    <component>
        <recommendedName>
            <fullName evidence="9">Glutathione hydrolase large chain</fullName>
        </recommendedName>
    </component>
    <component>
        <recommendedName>
            <fullName evidence="9">Glutathione hydrolase small chain</fullName>
        </recommendedName>
    </component>
</protein>
<keyword evidence="10" id="KW-0732">Signal</keyword>
<comment type="catalytic activity">
    <reaction evidence="8 9">
        <text>an N-terminal (5-L-glutamyl)-[peptide] + an alpha-amino acid = 5-L-glutamyl amino acid + an N-terminal L-alpha-aminoacyl-[peptide]</text>
        <dbReference type="Rhea" id="RHEA:23904"/>
        <dbReference type="Rhea" id="RHEA-COMP:9780"/>
        <dbReference type="Rhea" id="RHEA-COMP:9795"/>
        <dbReference type="ChEBI" id="CHEBI:77644"/>
        <dbReference type="ChEBI" id="CHEBI:78597"/>
        <dbReference type="ChEBI" id="CHEBI:78599"/>
        <dbReference type="ChEBI" id="CHEBI:78608"/>
        <dbReference type="EC" id="2.3.2.2"/>
    </reaction>
</comment>
<dbReference type="GO" id="GO:0103068">
    <property type="term" value="F:leukotriene C4 gamma-glutamyl transferase activity"/>
    <property type="evidence" value="ECO:0007669"/>
    <property type="project" value="UniProtKB-EC"/>
</dbReference>
<comment type="PTM">
    <text evidence="9">Cleaved by autocatalysis into a large and a small subunit.</text>
</comment>
<evidence type="ECO:0000256" key="3">
    <source>
        <dbReference type="ARBA" id="ARBA00009381"/>
    </source>
</evidence>
<gene>
    <name evidence="11" type="primary">ggt</name>
    <name evidence="11" type="ORF">E0F26_04295</name>
</gene>
<evidence type="ECO:0000256" key="6">
    <source>
        <dbReference type="ARBA" id="ARBA00023145"/>
    </source>
</evidence>
<evidence type="ECO:0000256" key="10">
    <source>
        <dbReference type="SAM" id="SignalP"/>
    </source>
</evidence>
<sequence>MRLTRLFLAFLIITSPMRSLAQSESQGGPLIDYGTRFIPAIASRGMVSGPEKLASEAGLAMLKKGGNAIDAAVATSFALAVTLPRAGNIAGGGFMLVHLADANEQVFIDYREMAPAAASRDMFLNEDGTVNKRKAYNSVSAAGIPGTVAGLIHALEQYGTLDLKTVMQPAIDLAENGFAVPAALHLNLRSAAKRLGRNEEANRVYLGGTGTAPAMGTLFKQPDLAATLKRVRDKGFDGFYKGKTAALIAAEMQRGGGVMNADDLASYRAIERKPVRASFRGYDIVSAPPPSSGGVHVSQILKLLEPYPIEDMGHNSAAYLHLLIESMKLAYADRSEYLGDPDRTTIPIATLTSEPYLEKRRELIKDDEATPSEIIKPGDVDDYESTETTHFSVVDQFGNVVTNTYTINFSFGSGIVVPGTGMLLNNEMDDFAAKPGFPNGYGLVQGEANAVSAGSRPLSSMTPTLVFKEGKPWVATGSPGGSRIITAVTQTLLNLMAFDMTLGMATSSPRIHHQWMPDMAMVEPGISEDTIRILEKSKHKILRSNSTIGRVNSVQIEDGWFYGYADPRRPGGHVATW</sequence>
<feature type="signal peptide" evidence="10">
    <location>
        <begin position="1"/>
        <end position="21"/>
    </location>
</feature>
<name>A0ABY6Q6Y8_9GAMM</name>
<dbReference type="InterPro" id="IPR043138">
    <property type="entry name" value="GGT_lsub"/>
</dbReference>
<evidence type="ECO:0000256" key="5">
    <source>
        <dbReference type="ARBA" id="ARBA00022801"/>
    </source>
</evidence>
<accession>A0ABY6Q6Y8</accession>
<dbReference type="NCBIfam" id="TIGR00066">
    <property type="entry name" value="g_glut_trans"/>
    <property type="match status" value="1"/>
</dbReference>
<feature type="chain" id="PRO_5045189784" description="Glutathione hydrolase proenzyme" evidence="10">
    <location>
        <begin position="22"/>
        <end position="577"/>
    </location>
</feature>
<comment type="catalytic activity">
    <reaction evidence="1 9">
        <text>an S-substituted glutathione + H2O = an S-substituted L-cysteinylglycine + L-glutamate</text>
        <dbReference type="Rhea" id="RHEA:59468"/>
        <dbReference type="ChEBI" id="CHEBI:15377"/>
        <dbReference type="ChEBI" id="CHEBI:29985"/>
        <dbReference type="ChEBI" id="CHEBI:90779"/>
        <dbReference type="ChEBI" id="CHEBI:143103"/>
        <dbReference type="EC" id="3.4.19.13"/>
    </reaction>
</comment>
<dbReference type="InterPro" id="IPR043137">
    <property type="entry name" value="GGT_ssub_C"/>
</dbReference>